<sequence>MFKKFLPLIAAIFILSAISAVSSEKTAKASNEYNGQLVRMNGLSSLYYVAGDGKRYVFPNEKIYNSWFTNFDDVITLSQDELTVLPLGGNVLYRPGALLVKITTDPKVYAVSTGGVLRWIKTEAAAKALYGDSWAKLIDDVPDSFFTNYKIGDDIDDISDFDPNNELENTDSIDANHGLSTAHALQAHTRKCQFINNSRNCGTGSVLGVFDDGKTPSIKNIQISNQGKSGYIDLQDKITINFSEAIDPKSINSYLTAGDDYTTLDNNITGSVSVSLDGVVTIKGIASFDAGEVEDSGNFSVTLSLSSSGKSLTATLIAGTDIEISDEDFEDAAQIAGTVKDLTGNVMEDDDNIGQPSGTFGGKNINDGIEPFISAIEAYNGGNDDYIDIKDEIRITFSERIDGESINKNLIKGGSVDDIEYDETGGVSVDDDGILTVKNIARFYVGDVEDGGKFIVSLALDSEGKVLTAALKSGEAIALDNENLDDAKQIGGKMEDRDGNEMVDDPNINDPSGSFVENTVGGTNPYITYIKIYNYGYKGFIDIDDQIVITFSEEIDPKSINNGLSAGGTVDGIDLDETGGVYIDNNGIFTVTDILSFDVGEVKEGSYDLATKLSLSSNAKILTITITGGDSVEIKTENFSQIKQFGDTLEDENGDVMKTEYDIDNPNGTFGGDSTDTPPYIASIEIKNGNNADYIDIYDTITITFNEKVNPKSIHDDLKLGGYVRDVDDNDTGGVIVEDDGTLTISDIARFYVGSIEDDSEFEVKLSLNSTGNILTITLTDGDNVEINYEDFGGAEQTSGAIKDEDGNEMENDPRIDDPTGSF</sequence>
<feature type="region of interest" description="Disordered" evidence="1">
    <location>
        <begin position="792"/>
        <end position="823"/>
    </location>
</feature>
<evidence type="ECO:0008006" key="5">
    <source>
        <dbReference type="Google" id="ProtNLM"/>
    </source>
</evidence>
<keyword evidence="2" id="KW-0732">Signal</keyword>
<protein>
    <recommendedName>
        <fullName evidence="5">SbsA Ig-like domain-containing protein</fullName>
    </recommendedName>
</protein>
<comment type="caution">
    <text evidence="3">The sequence shown here is derived from an EMBL/GenBank/DDBJ whole genome shotgun (WGS) entry which is preliminary data.</text>
</comment>
<organism evidence="3 4">
    <name type="scientific">Candidatus Falkowbacteria bacterium RIFOXYD2_FULL_34_120</name>
    <dbReference type="NCBI Taxonomy" id="1798007"/>
    <lineage>
        <taxon>Bacteria</taxon>
        <taxon>Candidatus Falkowiibacteriota</taxon>
    </lineage>
</organism>
<feature type="compositionally biased region" description="Basic and acidic residues" evidence="1">
    <location>
        <begin position="812"/>
        <end position="823"/>
    </location>
</feature>
<feature type="signal peptide" evidence="2">
    <location>
        <begin position="1"/>
        <end position="22"/>
    </location>
</feature>
<dbReference type="Proteomes" id="UP000177579">
    <property type="component" value="Unassembled WGS sequence"/>
</dbReference>
<dbReference type="AlphaFoldDB" id="A0A1F5TPE5"/>
<evidence type="ECO:0000313" key="3">
    <source>
        <dbReference type="EMBL" id="OGF40825.1"/>
    </source>
</evidence>
<evidence type="ECO:0000313" key="4">
    <source>
        <dbReference type="Proteomes" id="UP000177579"/>
    </source>
</evidence>
<accession>A0A1F5TPE5</accession>
<dbReference type="EMBL" id="MFGO01000019">
    <property type="protein sequence ID" value="OGF40825.1"/>
    <property type="molecule type" value="Genomic_DNA"/>
</dbReference>
<reference evidence="3 4" key="1">
    <citation type="journal article" date="2016" name="Nat. Commun.">
        <title>Thousands of microbial genomes shed light on interconnected biogeochemical processes in an aquifer system.</title>
        <authorList>
            <person name="Anantharaman K."/>
            <person name="Brown C.T."/>
            <person name="Hug L.A."/>
            <person name="Sharon I."/>
            <person name="Castelle C.J."/>
            <person name="Probst A.J."/>
            <person name="Thomas B.C."/>
            <person name="Singh A."/>
            <person name="Wilkins M.J."/>
            <person name="Karaoz U."/>
            <person name="Brodie E.L."/>
            <person name="Williams K.H."/>
            <person name="Hubbard S.S."/>
            <person name="Banfield J.F."/>
        </authorList>
    </citation>
    <scope>NUCLEOTIDE SEQUENCE [LARGE SCALE GENOMIC DNA]</scope>
</reference>
<gene>
    <name evidence="3" type="ORF">A2531_06620</name>
</gene>
<feature type="chain" id="PRO_5009521388" description="SbsA Ig-like domain-containing protein" evidence="2">
    <location>
        <begin position="23"/>
        <end position="823"/>
    </location>
</feature>
<proteinExistence type="predicted"/>
<evidence type="ECO:0000256" key="2">
    <source>
        <dbReference type="SAM" id="SignalP"/>
    </source>
</evidence>
<name>A0A1F5TPE5_9BACT</name>
<evidence type="ECO:0000256" key="1">
    <source>
        <dbReference type="SAM" id="MobiDB-lite"/>
    </source>
</evidence>